<protein>
    <submittedName>
        <fullName evidence="2">Uncharacterized protein</fullName>
    </submittedName>
</protein>
<feature type="transmembrane region" description="Helical" evidence="1">
    <location>
        <begin position="47"/>
        <end position="69"/>
    </location>
</feature>
<reference evidence="2" key="1">
    <citation type="journal article" date="2023" name="Mol. Phylogenet. Evol.">
        <title>Genome-scale phylogeny and comparative genomics of the fungal order Sordariales.</title>
        <authorList>
            <person name="Hensen N."/>
            <person name="Bonometti L."/>
            <person name="Westerberg I."/>
            <person name="Brannstrom I.O."/>
            <person name="Guillou S."/>
            <person name="Cros-Aarteil S."/>
            <person name="Calhoun S."/>
            <person name="Haridas S."/>
            <person name="Kuo A."/>
            <person name="Mondo S."/>
            <person name="Pangilinan J."/>
            <person name="Riley R."/>
            <person name="LaButti K."/>
            <person name="Andreopoulos B."/>
            <person name="Lipzen A."/>
            <person name="Chen C."/>
            <person name="Yan M."/>
            <person name="Daum C."/>
            <person name="Ng V."/>
            <person name="Clum A."/>
            <person name="Steindorff A."/>
            <person name="Ohm R.A."/>
            <person name="Martin F."/>
            <person name="Silar P."/>
            <person name="Natvig D.O."/>
            <person name="Lalanne C."/>
            <person name="Gautier V."/>
            <person name="Ament-Velasquez S.L."/>
            <person name="Kruys A."/>
            <person name="Hutchinson M.I."/>
            <person name="Powell A.J."/>
            <person name="Barry K."/>
            <person name="Miller A.N."/>
            <person name="Grigoriev I.V."/>
            <person name="Debuchy R."/>
            <person name="Gladieux P."/>
            <person name="Hiltunen Thoren M."/>
            <person name="Johannesson H."/>
        </authorList>
    </citation>
    <scope>NUCLEOTIDE SEQUENCE</scope>
    <source>
        <strain evidence="2">CBS 990.96</strain>
    </source>
</reference>
<dbReference type="EMBL" id="MU865288">
    <property type="protein sequence ID" value="KAK4232362.1"/>
    <property type="molecule type" value="Genomic_DNA"/>
</dbReference>
<evidence type="ECO:0000313" key="2">
    <source>
        <dbReference type="EMBL" id="KAK4232362.1"/>
    </source>
</evidence>
<proteinExistence type="predicted"/>
<keyword evidence="3" id="KW-1185">Reference proteome</keyword>
<accession>A0AAN7BZJ4</accession>
<sequence length="84" mass="10113">MGQLSFFAFGYVFWRRGRAQGGFGTECFWEYFYEIPPPPPSSHRVSFFLAFCVRYFFFLWELLSLPIFWMDMGRLTNHLCNASW</sequence>
<keyword evidence="1" id="KW-1133">Transmembrane helix</keyword>
<dbReference type="AlphaFoldDB" id="A0AAN7BZJ4"/>
<keyword evidence="1" id="KW-0472">Membrane</keyword>
<gene>
    <name evidence="2" type="ORF">QBC38DRAFT_463918</name>
</gene>
<evidence type="ECO:0000256" key="1">
    <source>
        <dbReference type="SAM" id="Phobius"/>
    </source>
</evidence>
<evidence type="ECO:0000313" key="3">
    <source>
        <dbReference type="Proteomes" id="UP001301958"/>
    </source>
</evidence>
<name>A0AAN7BZJ4_9PEZI</name>
<reference evidence="2" key="2">
    <citation type="submission" date="2023-05" db="EMBL/GenBank/DDBJ databases">
        <authorList>
            <consortium name="Lawrence Berkeley National Laboratory"/>
            <person name="Steindorff A."/>
            <person name="Hensen N."/>
            <person name="Bonometti L."/>
            <person name="Westerberg I."/>
            <person name="Brannstrom I.O."/>
            <person name="Guillou S."/>
            <person name="Cros-Aarteil S."/>
            <person name="Calhoun S."/>
            <person name="Haridas S."/>
            <person name="Kuo A."/>
            <person name="Mondo S."/>
            <person name="Pangilinan J."/>
            <person name="Riley R."/>
            <person name="Labutti K."/>
            <person name="Andreopoulos B."/>
            <person name="Lipzen A."/>
            <person name="Chen C."/>
            <person name="Yanf M."/>
            <person name="Daum C."/>
            <person name="Ng V."/>
            <person name="Clum A."/>
            <person name="Ohm R."/>
            <person name="Martin F."/>
            <person name="Silar P."/>
            <person name="Natvig D."/>
            <person name="Lalanne C."/>
            <person name="Gautier V."/>
            <person name="Ament-Velasquez S.L."/>
            <person name="Kruys A."/>
            <person name="Hutchinson M.I."/>
            <person name="Powell A.J."/>
            <person name="Barry K."/>
            <person name="Miller A.N."/>
            <person name="Grigoriev I.V."/>
            <person name="Debuchy R."/>
            <person name="Gladieux P."/>
            <person name="Thoren M.H."/>
            <person name="Johannesson H."/>
        </authorList>
    </citation>
    <scope>NUCLEOTIDE SEQUENCE</scope>
    <source>
        <strain evidence="2">CBS 990.96</strain>
    </source>
</reference>
<dbReference type="Proteomes" id="UP001301958">
    <property type="component" value="Unassembled WGS sequence"/>
</dbReference>
<keyword evidence="1" id="KW-0812">Transmembrane</keyword>
<comment type="caution">
    <text evidence="2">The sequence shown here is derived from an EMBL/GenBank/DDBJ whole genome shotgun (WGS) entry which is preliminary data.</text>
</comment>
<organism evidence="2 3">
    <name type="scientific">Podospora fimiseda</name>
    <dbReference type="NCBI Taxonomy" id="252190"/>
    <lineage>
        <taxon>Eukaryota</taxon>
        <taxon>Fungi</taxon>
        <taxon>Dikarya</taxon>
        <taxon>Ascomycota</taxon>
        <taxon>Pezizomycotina</taxon>
        <taxon>Sordariomycetes</taxon>
        <taxon>Sordariomycetidae</taxon>
        <taxon>Sordariales</taxon>
        <taxon>Podosporaceae</taxon>
        <taxon>Podospora</taxon>
    </lineage>
</organism>